<dbReference type="Proteomes" id="UP000667802">
    <property type="component" value="Unassembled WGS sequence"/>
</dbReference>
<organism evidence="1 2">
    <name type="scientific">Aetokthonos hydrillicola Thurmond2011</name>
    <dbReference type="NCBI Taxonomy" id="2712845"/>
    <lineage>
        <taxon>Bacteria</taxon>
        <taxon>Bacillati</taxon>
        <taxon>Cyanobacteriota</taxon>
        <taxon>Cyanophyceae</taxon>
        <taxon>Nostocales</taxon>
        <taxon>Hapalosiphonaceae</taxon>
        <taxon>Aetokthonos</taxon>
    </lineage>
</organism>
<dbReference type="EMBL" id="JAALHA020000007">
    <property type="protein sequence ID" value="MDR9896099.1"/>
    <property type="molecule type" value="Genomic_DNA"/>
</dbReference>
<keyword evidence="2" id="KW-1185">Reference proteome</keyword>
<evidence type="ECO:0000313" key="2">
    <source>
        <dbReference type="Proteomes" id="UP000667802"/>
    </source>
</evidence>
<reference evidence="2" key="1">
    <citation type="journal article" date="2021" name="Science">
        <title>Hunting the eagle killer: A cyanobacterial neurotoxin causes vacuolar myelinopathy.</title>
        <authorList>
            <person name="Breinlinger S."/>
            <person name="Phillips T.J."/>
            <person name="Haram B.N."/>
            <person name="Mares J."/>
            <person name="Martinez Yerena J.A."/>
            <person name="Hrouzek P."/>
            <person name="Sobotka R."/>
            <person name="Henderson W.M."/>
            <person name="Schmieder P."/>
            <person name="Williams S.M."/>
            <person name="Lauderdale J.D."/>
            <person name="Wilde H.D."/>
            <person name="Gerrin W."/>
            <person name="Kust A."/>
            <person name="Washington J.W."/>
            <person name="Wagner C."/>
            <person name="Geier B."/>
            <person name="Liebeke M."/>
            <person name="Enke H."/>
            <person name="Niedermeyer T.H.J."/>
            <person name="Wilde S.B."/>
        </authorList>
    </citation>
    <scope>NUCLEOTIDE SEQUENCE [LARGE SCALE GENOMIC DNA]</scope>
    <source>
        <strain evidence="2">Thurmond2011</strain>
    </source>
</reference>
<proteinExistence type="predicted"/>
<comment type="caution">
    <text evidence="1">The sequence shown here is derived from an EMBL/GenBank/DDBJ whole genome shotgun (WGS) entry which is preliminary data.</text>
</comment>
<gene>
    <name evidence="1" type="ORF">G7B40_016230</name>
</gene>
<sequence length="105" mass="11855">MTRIQLAEAQLRLAELIASLQPGEEVQIFSGNRTVARLIAEPQSPRQPRQPGSAIGTLTILSEDQSWDGLLLFLRYKVGFHFVQPNKILKMLGFVPQPNLRDFKL</sequence>
<evidence type="ECO:0000313" key="1">
    <source>
        <dbReference type="EMBL" id="MDR9896099.1"/>
    </source>
</evidence>
<dbReference type="AlphaFoldDB" id="A0AAP5I7F3"/>
<evidence type="ECO:0008006" key="3">
    <source>
        <dbReference type="Google" id="ProtNLM"/>
    </source>
</evidence>
<name>A0AAP5I7F3_9CYAN</name>
<protein>
    <recommendedName>
        <fullName evidence="3">Antitoxin</fullName>
    </recommendedName>
</protein>
<accession>A0AAP5I7F3</accession>
<dbReference type="RefSeq" id="WP_243902218.1">
    <property type="nucleotide sequence ID" value="NZ_CAWQFN010000602.1"/>
</dbReference>